<name>A0ACC5WE37_PANGG</name>
<proteinExistence type="predicted"/>
<reference evidence="1 2" key="1">
    <citation type="journal article" date="2022" name="bioRxiv">
        <title>An ancient truncated duplication of the anti-Mullerian hormone receptor type 2 gene is a potential conserved master sex determinant in the Pangasiidae catfish family.</title>
        <authorList>
            <person name="Wen M."/>
            <person name="Pan Q."/>
            <person name="Jouanno E."/>
            <person name="Montfort J."/>
            <person name="Zahm M."/>
            <person name="Cabau C."/>
            <person name="Klopp C."/>
            <person name="Iampietro C."/>
            <person name="Roques C."/>
            <person name="Bouchez O."/>
            <person name="Castinel A."/>
            <person name="Donnadieu C."/>
            <person name="Parrinello H."/>
            <person name="Poncet C."/>
            <person name="Belmonte E."/>
            <person name="Gautier V."/>
            <person name="Avarre J.-C."/>
            <person name="Dugue R."/>
            <person name="Gustiano R."/>
            <person name="Ha T.T.T."/>
            <person name="Campet M."/>
            <person name="Sriphairoj K."/>
            <person name="Ribolli J."/>
            <person name="de Almeida F.L."/>
            <person name="Desvignes T."/>
            <person name="Postlethwait J.H."/>
            <person name="Bucao C.F."/>
            <person name="Robinson-Rechavi M."/>
            <person name="Bobe J."/>
            <person name="Herpin A."/>
            <person name="Guiguen Y."/>
        </authorList>
    </citation>
    <scope>NUCLEOTIDE SEQUENCE [LARGE SCALE GENOMIC DNA]</scope>
    <source>
        <strain evidence="1">YG-Dec2019</strain>
    </source>
</reference>
<accession>A0ACC5WE37</accession>
<comment type="caution">
    <text evidence="1">The sequence shown here is derived from an EMBL/GenBank/DDBJ whole genome shotgun (WGS) entry which is preliminary data.</text>
</comment>
<evidence type="ECO:0000313" key="1">
    <source>
        <dbReference type="EMBL" id="MCI4377294.1"/>
    </source>
</evidence>
<organism evidence="1 2">
    <name type="scientific">Pangasianodon gigas</name>
    <name type="common">Mekong giant catfish</name>
    <name type="synonym">Pangasius gigas</name>
    <dbReference type="NCBI Taxonomy" id="30993"/>
    <lineage>
        <taxon>Eukaryota</taxon>
        <taxon>Metazoa</taxon>
        <taxon>Chordata</taxon>
        <taxon>Craniata</taxon>
        <taxon>Vertebrata</taxon>
        <taxon>Euteleostomi</taxon>
        <taxon>Actinopterygii</taxon>
        <taxon>Neopterygii</taxon>
        <taxon>Teleostei</taxon>
        <taxon>Ostariophysi</taxon>
        <taxon>Siluriformes</taxon>
        <taxon>Pangasiidae</taxon>
        <taxon>Pangasianodon</taxon>
    </lineage>
</organism>
<protein>
    <submittedName>
        <fullName evidence="1">Uncharacterized protein</fullName>
    </submittedName>
</protein>
<sequence length="66" mass="7620">MHVGVWFLFLWLFHCMRGLPGERETKIQKVVERGHKDTVVFVLVPAGRGTSRELVSPNRSIQNVLF</sequence>
<evidence type="ECO:0000313" key="2">
    <source>
        <dbReference type="Proteomes" id="UP000829447"/>
    </source>
</evidence>
<keyword evidence="2" id="KW-1185">Reference proteome</keyword>
<dbReference type="Proteomes" id="UP000829447">
    <property type="component" value="Linkage Group LG4"/>
</dbReference>
<dbReference type="EMBL" id="CM040457">
    <property type="protein sequence ID" value="MCI4377294.1"/>
    <property type="molecule type" value="Genomic_DNA"/>
</dbReference>
<gene>
    <name evidence="1" type="ORF">PGIGA_G00201780</name>
</gene>